<dbReference type="Pfam" id="PF14555">
    <property type="entry name" value="UBA_4"/>
    <property type="match status" value="1"/>
</dbReference>
<feature type="compositionally biased region" description="Polar residues" evidence="3">
    <location>
        <begin position="515"/>
        <end position="526"/>
    </location>
</feature>
<reference evidence="5 6" key="1">
    <citation type="submission" date="2017-06" db="EMBL/GenBank/DDBJ databases">
        <title>Ant-infecting Ophiocordyceps genomes reveal a high diversity of potential behavioral manipulation genes and a possible major role for enterotoxins.</title>
        <authorList>
            <person name="De Bekker C."/>
            <person name="Evans H.C."/>
            <person name="Brachmann A."/>
            <person name="Hughes D.P."/>
        </authorList>
    </citation>
    <scope>NUCLEOTIDE SEQUENCE [LARGE SCALE GENOMIC DNA]</scope>
    <source>
        <strain evidence="5 6">Map64</strain>
    </source>
</reference>
<dbReference type="SUPFAM" id="SSF46934">
    <property type="entry name" value="UBA-like"/>
    <property type="match status" value="1"/>
</dbReference>
<organism evidence="5 6">
    <name type="scientific">Ophiocordyceps australis</name>
    <dbReference type="NCBI Taxonomy" id="1399860"/>
    <lineage>
        <taxon>Eukaryota</taxon>
        <taxon>Fungi</taxon>
        <taxon>Dikarya</taxon>
        <taxon>Ascomycota</taxon>
        <taxon>Pezizomycotina</taxon>
        <taxon>Sordariomycetes</taxon>
        <taxon>Hypocreomycetidae</taxon>
        <taxon>Hypocreales</taxon>
        <taxon>Ophiocordycipitaceae</taxon>
        <taxon>Ophiocordyceps</taxon>
    </lineage>
</organism>
<feature type="region of interest" description="Disordered" evidence="3">
    <location>
        <begin position="504"/>
        <end position="526"/>
    </location>
</feature>
<dbReference type="PANTHER" id="PTHR23322:SF1">
    <property type="entry name" value="FAS-ASSOCIATED FACTOR 2"/>
    <property type="match status" value="1"/>
</dbReference>
<feature type="compositionally biased region" description="Acidic residues" evidence="3">
    <location>
        <begin position="505"/>
        <end position="514"/>
    </location>
</feature>
<evidence type="ECO:0000256" key="3">
    <source>
        <dbReference type="SAM" id="MobiDB-lite"/>
    </source>
</evidence>
<dbReference type="GO" id="GO:0005783">
    <property type="term" value="C:endoplasmic reticulum"/>
    <property type="evidence" value="ECO:0007669"/>
    <property type="project" value="TreeGrafter"/>
</dbReference>
<dbReference type="PANTHER" id="PTHR23322">
    <property type="entry name" value="FAS-ASSOCIATED PROTEIN"/>
    <property type="match status" value="1"/>
</dbReference>
<keyword evidence="1 2" id="KW-0175">Coiled coil</keyword>
<dbReference type="STRING" id="1399860.A0A2C5XYU9"/>
<dbReference type="SMART" id="SM00594">
    <property type="entry name" value="UAS"/>
    <property type="match status" value="1"/>
</dbReference>
<dbReference type="OrthoDB" id="1026733at2759"/>
<evidence type="ECO:0000313" key="5">
    <source>
        <dbReference type="EMBL" id="PHH60142.1"/>
    </source>
</evidence>
<keyword evidence="6" id="KW-1185">Reference proteome</keyword>
<accession>A0A2C5XYU9</accession>
<dbReference type="GO" id="GO:0036503">
    <property type="term" value="P:ERAD pathway"/>
    <property type="evidence" value="ECO:0007669"/>
    <property type="project" value="TreeGrafter"/>
</dbReference>
<dbReference type="InterPro" id="IPR036249">
    <property type="entry name" value="Thioredoxin-like_sf"/>
</dbReference>
<evidence type="ECO:0000256" key="2">
    <source>
        <dbReference type="SAM" id="Coils"/>
    </source>
</evidence>
<gene>
    <name evidence="5" type="ORF">CDD81_2100</name>
</gene>
<comment type="caution">
    <text evidence="5">The sequence shown here is derived from an EMBL/GenBank/DDBJ whole genome shotgun (WGS) entry which is preliminary data.</text>
</comment>
<dbReference type="InterPro" id="IPR029071">
    <property type="entry name" value="Ubiquitin-like_domsf"/>
</dbReference>
<dbReference type="CDD" id="cd01767">
    <property type="entry name" value="UBX"/>
    <property type="match status" value="1"/>
</dbReference>
<dbReference type="AlphaFoldDB" id="A0A2C5XYU9"/>
<feature type="coiled-coil region" evidence="2">
    <location>
        <begin position="350"/>
        <end position="383"/>
    </location>
</feature>
<evidence type="ECO:0000256" key="1">
    <source>
        <dbReference type="ARBA" id="ARBA00023054"/>
    </source>
</evidence>
<dbReference type="SUPFAM" id="SSF52833">
    <property type="entry name" value="Thioredoxin-like"/>
    <property type="match status" value="1"/>
</dbReference>
<dbReference type="SUPFAM" id="SSF54236">
    <property type="entry name" value="Ubiquitin-like"/>
    <property type="match status" value="1"/>
</dbReference>
<dbReference type="InterPro" id="IPR001012">
    <property type="entry name" value="UBX_dom"/>
</dbReference>
<dbReference type="InterPro" id="IPR009060">
    <property type="entry name" value="UBA-like_sf"/>
</dbReference>
<dbReference type="Pfam" id="PF00789">
    <property type="entry name" value="UBX"/>
    <property type="match status" value="1"/>
</dbReference>
<dbReference type="GO" id="GO:0043130">
    <property type="term" value="F:ubiquitin binding"/>
    <property type="evidence" value="ECO:0007669"/>
    <property type="project" value="TreeGrafter"/>
</dbReference>
<dbReference type="Gene3D" id="3.10.20.90">
    <property type="entry name" value="Phosphatidylinositol 3-kinase Catalytic Subunit, Chain A, domain 1"/>
    <property type="match status" value="1"/>
</dbReference>
<dbReference type="Gene3D" id="1.10.8.10">
    <property type="entry name" value="DNA helicase RuvA subunit, C-terminal domain"/>
    <property type="match status" value="1"/>
</dbReference>
<dbReference type="InterPro" id="IPR006577">
    <property type="entry name" value="UAS"/>
</dbReference>
<dbReference type="EMBL" id="NJET01000162">
    <property type="protein sequence ID" value="PHH60142.1"/>
    <property type="molecule type" value="Genomic_DNA"/>
</dbReference>
<evidence type="ECO:0000259" key="4">
    <source>
        <dbReference type="SMART" id="SM00594"/>
    </source>
</evidence>
<dbReference type="Proteomes" id="UP000226192">
    <property type="component" value="Unassembled WGS sequence"/>
</dbReference>
<name>A0A2C5XYU9_9HYPO</name>
<sequence>MADDAAGGAGELSGSQQDALQQYIQVTQQDTADAVALLQRSQWNVQIAIAKFFDGEGPDLVAEATAAQSAPTTSQYHDNLQESLMATSDASSHRTRTEAAPRVVPQQSVTRRPPWLLGLLLVPFGWGCRVASSLFRTICYLLSFLPASFRPRFVTAGPRSPRGRRMLVPQDTAARFKREFDEEYGPNDLPFFQGGLAQAYDLAKKNVKFLLVLLLSPEHDDTPQFVRETLLAADVVEFISNAANNIIIWGGTVLDSEAYQASVEYNCTKFPFTALVCLTPKDGGGTWMAIVKRLAGPMPPATYISELQSAMDRYGGELDVVRAERAAQEMARNIRTEQDSAYERSLAIDRKRATEKKEAAAAAAEAERRRRQENEALELLQAKRAQWIAWRANKIIPEPHADDKNVVRVALKMPEAMQAGRIVRRFPPQAPVEELYAFVDCYEQLGQSSKTAETGESNVKQPEDYQHRYTFRIASTLPRRVHEPSTTATLRETIGKSANLIVEEAPCEEDEDETSSVGTNQYRIEP</sequence>
<dbReference type="InterPro" id="IPR050730">
    <property type="entry name" value="UBX_domain-protein"/>
</dbReference>
<proteinExistence type="predicted"/>
<protein>
    <recommendedName>
        <fullName evidence="4">UAS domain-containing protein</fullName>
    </recommendedName>
</protein>
<dbReference type="Gene3D" id="3.40.30.10">
    <property type="entry name" value="Glutaredoxin"/>
    <property type="match status" value="1"/>
</dbReference>
<evidence type="ECO:0000313" key="6">
    <source>
        <dbReference type="Proteomes" id="UP000226192"/>
    </source>
</evidence>
<feature type="domain" description="UAS" evidence="4">
    <location>
        <begin position="175"/>
        <end position="308"/>
    </location>
</feature>